<protein>
    <submittedName>
        <fullName evidence="1">Uncharacterized protein</fullName>
    </submittedName>
</protein>
<gene>
    <name evidence="1" type="ORF">Taro_049203</name>
</gene>
<accession>A0A843XA62</accession>
<dbReference type="AlphaFoldDB" id="A0A843XA62"/>
<reference evidence="1" key="1">
    <citation type="submission" date="2017-07" db="EMBL/GenBank/DDBJ databases">
        <title>Taro Niue Genome Assembly and Annotation.</title>
        <authorList>
            <person name="Atibalentja N."/>
            <person name="Keating K."/>
            <person name="Fields C.J."/>
        </authorList>
    </citation>
    <scope>NUCLEOTIDE SEQUENCE</scope>
    <source>
        <strain evidence="1">Niue_2</strain>
        <tissue evidence="1">Leaf</tissue>
    </source>
</reference>
<organism evidence="1 2">
    <name type="scientific">Colocasia esculenta</name>
    <name type="common">Wild taro</name>
    <name type="synonym">Arum esculentum</name>
    <dbReference type="NCBI Taxonomy" id="4460"/>
    <lineage>
        <taxon>Eukaryota</taxon>
        <taxon>Viridiplantae</taxon>
        <taxon>Streptophyta</taxon>
        <taxon>Embryophyta</taxon>
        <taxon>Tracheophyta</taxon>
        <taxon>Spermatophyta</taxon>
        <taxon>Magnoliopsida</taxon>
        <taxon>Liliopsida</taxon>
        <taxon>Araceae</taxon>
        <taxon>Aroideae</taxon>
        <taxon>Colocasieae</taxon>
        <taxon>Colocasia</taxon>
    </lineage>
</organism>
<evidence type="ECO:0000313" key="2">
    <source>
        <dbReference type="Proteomes" id="UP000652761"/>
    </source>
</evidence>
<sequence>MGRSLLTSGVGRRRPCRDGEVRRDPNRCAVFKKVWPNRAFRSSARPGGELLRLLWAIRRSGMVFDALSVRGRRVEWGKCRVMRGFCVLREGRDRLTRHDRVSYRAMSGRCDQKATLSSVATTAE</sequence>
<evidence type="ECO:0000313" key="1">
    <source>
        <dbReference type="EMBL" id="MQM16249.1"/>
    </source>
</evidence>
<keyword evidence="2" id="KW-1185">Reference proteome</keyword>
<dbReference type="EMBL" id="NMUH01006918">
    <property type="protein sequence ID" value="MQM16249.1"/>
    <property type="molecule type" value="Genomic_DNA"/>
</dbReference>
<dbReference type="Proteomes" id="UP000652761">
    <property type="component" value="Unassembled WGS sequence"/>
</dbReference>
<proteinExistence type="predicted"/>
<comment type="caution">
    <text evidence="1">The sequence shown here is derived from an EMBL/GenBank/DDBJ whole genome shotgun (WGS) entry which is preliminary data.</text>
</comment>
<name>A0A843XA62_COLES</name>